<accession>A0A379FX09</accession>
<evidence type="ECO:0000313" key="1">
    <source>
        <dbReference type="EMBL" id="SUC33255.1"/>
    </source>
</evidence>
<evidence type="ECO:0000313" key="2">
    <source>
        <dbReference type="Proteomes" id="UP000254208"/>
    </source>
</evidence>
<dbReference type="AlphaFoldDB" id="A0A379FX09"/>
<dbReference type="RefSeq" id="WP_115168072.1">
    <property type="nucleotide sequence ID" value="NZ_ABEXOC020000004.1"/>
</dbReference>
<proteinExistence type="predicted"/>
<sequence>MNTKNYSIAANCQATQSPKISQFELVEILNRIQNHNTKKPEYIESESVASQYPYKYFDGSELQAIKACRQEERRIYREKCQAAFKFKRQNSMKGGIFSLAQQLANRSRQNILAIDDQNHISGARKKLFQPQTRIVAFISALGYAIAG</sequence>
<protein>
    <submittedName>
        <fullName evidence="1">Uncharacterized protein</fullName>
    </submittedName>
</protein>
<gene>
    <name evidence="1" type="ORF">NCTC11801_04264</name>
</gene>
<reference evidence="1 2" key="1">
    <citation type="submission" date="2018-06" db="EMBL/GenBank/DDBJ databases">
        <authorList>
            <consortium name="Pathogen Informatics"/>
            <person name="Doyle S."/>
        </authorList>
    </citation>
    <scope>NUCLEOTIDE SEQUENCE [LARGE SCALE GENOMIC DNA]</scope>
    <source>
        <strain evidence="1 2">NCTC11801</strain>
    </source>
</reference>
<dbReference type="EMBL" id="UGTZ01000001">
    <property type="protein sequence ID" value="SUC33255.1"/>
    <property type="molecule type" value="Genomic_DNA"/>
</dbReference>
<dbReference type="GeneID" id="93670775"/>
<dbReference type="Proteomes" id="UP000254208">
    <property type="component" value="Unassembled WGS sequence"/>
</dbReference>
<name>A0A379FX09_PRORE</name>
<organism evidence="1 2">
    <name type="scientific">Providencia rettgeri</name>
    <dbReference type="NCBI Taxonomy" id="587"/>
    <lineage>
        <taxon>Bacteria</taxon>
        <taxon>Pseudomonadati</taxon>
        <taxon>Pseudomonadota</taxon>
        <taxon>Gammaproteobacteria</taxon>
        <taxon>Enterobacterales</taxon>
        <taxon>Morganellaceae</taxon>
        <taxon>Providencia</taxon>
    </lineage>
</organism>